<organism evidence="1 2">
    <name type="scientific">Cystoisospora suis</name>
    <dbReference type="NCBI Taxonomy" id="483139"/>
    <lineage>
        <taxon>Eukaryota</taxon>
        <taxon>Sar</taxon>
        <taxon>Alveolata</taxon>
        <taxon>Apicomplexa</taxon>
        <taxon>Conoidasida</taxon>
        <taxon>Coccidia</taxon>
        <taxon>Eucoccidiorida</taxon>
        <taxon>Eimeriorina</taxon>
        <taxon>Sarcocystidae</taxon>
        <taxon>Cystoisospora</taxon>
    </lineage>
</organism>
<dbReference type="EMBL" id="MIGC01002564">
    <property type="protein sequence ID" value="PHJ20870.1"/>
    <property type="molecule type" value="Genomic_DNA"/>
</dbReference>
<accession>A0A2C6KK38</accession>
<comment type="caution">
    <text evidence="1">The sequence shown here is derived from an EMBL/GenBank/DDBJ whole genome shotgun (WGS) entry which is preliminary data.</text>
</comment>
<evidence type="ECO:0000313" key="1">
    <source>
        <dbReference type="EMBL" id="PHJ20870.1"/>
    </source>
</evidence>
<dbReference type="Proteomes" id="UP000221165">
    <property type="component" value="Unassembled WGS sequence"/>
</dbReference>
<dbReference type="AlphaFoldDB" id="A0A2C6KK38"/>
<sequence length="133" mass="14776">EPGVPSVFCGLSGIRCVLRCSAKCLDLTTQRDEGRKVPRYWGILKSGAPALIGSHNEAPWRAGGPLEVLAGVFPGLRWLTWRRIICLAGFPVEHWKADKLHLATFLTCVPDHRHNPFCLGRRIGWAGRLRVLA</sequence>
<name>A0A2C6KK38_9APIC</name>
<evidence type="ECO:0000313" key="2">
    <source>
        <dbReference type="Proteomes" id="UP000221165"/>
    </source>
</evidence>
<proteinExistence type="predicted"/>
<dbReference type="VEuPathDB" id="ToxoDB:CSUI_005288"/>
<reference evidence="1 2" key="1">
    <citation type="journal article" date="2017" name="Int. J. Parasitol.">
        <title>The genome of the protozoan parasite Cystoisospora suis and a reverse vaccinology approach to identify vaccine candidates.</title>
        <authorList>
            <person name="Palmieri N."/>
            <person name="Shrestha A."/>
            <person name="Ruttkowski B."/>
            <person name="Beck T."/>
            <person name="Vogl C."/>
            <person name="Tomley F."/>
            <person name="Blake D.P."/>
            <person name="Joachim A."/>
        </authorList>
    </citation>
    <scope>NUCLEOTIDE SEQUENCE [LARGE SCALE GENOMIC DNA]</scope>
    <source>
        <strain evidence="1 2">Wien I</strain>
    </source>
</reference>
<gene>
    <name evidence="1" type="ORF">CSUI_005288</name>
</gene>
<dbReference type="RefSeq" id="XP_067922555.1">
    <property type="nucleotide sequence ID" value="XM_068065465.1"/>
</dbReference>
<keyword evidence="2" id="KW-1185">Reference proteome</keyword>
<feature type="non-terminal residue" evidence="1">
    <location>
        <position position="1"/>
    </location>
</feature>
<protein>
    <submittedName>
        <fullName evidence="1">Uncharacterized protein</fullName>
    </submittedName>
</protein>
<dbReference type="GeneID" id="94428676"/>